<evidence type="ECO:0000313" key="3">
    <source>
        <dbReference type="Proteomes" id="UP000694941"/>
    </source>
</evidence>
<evidence type="ECO:0000256" key="1">
    <source>
        <dbReference type="ARBA" id="ARBA00007993"/>
    </source>
</evidence>
<dbReference type="GeneID" id="106462594"/>
<dbReference type="PANTHER" id="PTHR12905">
    <property type="entry name" value="METALLOPHOSPHOESTERASE"/>
    <property type="match status" value="1"/>
</dbReference>
<organism evidence="3 6">
    <name type="scientific">Limulus polyphemus</name>
    <name type="common">Atlantic horseshoe crab</name>
    <dbReference type="NCBI Taxonomy" id="6850"/>
    <lineage>
        <taxon>Eukaryota</taxon>
        <taxon>Metazoa</taxon>
        <taxon>Ecdysozoa</taxon>
        <taxon>Arthropoda</taxon>
        <taxon>Chelicerata</taxon>
        <taxon>Merostomata</taxon>
        <taxon>Xiphosura</taxon>
        <taxon>Limulidae</taxon>
        <taxon>Limulus</taxon>
    </lineage>
</organism>
<dbReference type="RefSeq" id="XP_022245595.1">
    <property type="nucleotide sequence ID" value="XM_022389887.1"/>
</dbReference>
<dbReference type="InterPro" id="IPR004843">
    <property type="entry name" value="Calcineurin-like_PHP"/>
</dbReference>
<dbReference type="InterPro" id="IPR051693">
    <property type="entry name" value="UPF0046_metallophosphoest"/>
</dbReference>
<evidence type="ECO:0000259" key="2">
    <source>
        <dbReference type="Pfam" id="PF00149"/>
    </source>
</evidence>
<dbReference type="Gene3D" id="3.60.21.10">
    <property type="match status" value="1"/>
</dbReference>
<dbReference type="PIRSF" id="PIRSF035808">
    <property type="entry name" value="Pdiesterase_Brain_239"/>
    <property type="match status" value="1"/>
</dbReference>
<dbReference type="RefSeq" id="XP_022245596.1">
    <property type="nucleotide sequence ID" value="XM_022389888.1"/>
</dbReference>
<gene>
    <name evidence="4 5 6" type="primary">LOC106462594</name>
</gene>
<proteinExistence type="inferred from homology"/>
<dbReference type="Pfam" id="PF00149">
    <property type="entry name" value="Metallophos"/>
    <property type="match status" value="1"/>
</dbReference>
<sequence>MTEDSSKEVSIQIHPLTHNPSEAWEELKNVQIVKKVYPLPLNMPVSSKAVRFVCMSDTHSLTSHLKFPIPPGDVFIHAGDFTRHGLLNEIKEFNKFLGKLPHKYKVVIAGNHELTFDPSTSDIEMIQCHISMLSLEQRGSSKSLEKEARDLLTNCIYLEDSGVDIYGLKIYGTPWQPEFCNWAFNLPRGEACLAKWKKIPTDVDVLVTHSPPIGHGDFCVTGVRAGCVELLSTVQARVKPKYHIFGHIHEGYGITTDGQTIFINCSTCNSSYKPVNSPIIFDIPLPQGYCKT</sequence>
<accession>A0ABM1SPP0</accession>
<dbReference type="Proteomes" id="UP000694941">
    <property type="component" value="Unplaced"/>
</dbReference>
<evidence type="ECO:0000313" key="6">
    <source>
        <dbReference type="RefSeq" id="XP_022245596.1"/>
    </source>
</evidence>
<evidence type="ECO:0000313" key="4">
    <source>
        <dbReference type="RefSeq" id="XP_022245594.1"/>
    </source>
</evidence>
<dbReference type="InterPro" id="IPR024201">
    <property type="entry name" value="Calcineurin-like_Pesterase"/>
</dbReference>
<evidence type="ECO:0000313" key="5">
    <source>
        <dbReference type="RefSeq" id="XP_022245595.1"/>
    </source>
</evidence>
<feature type="domain" description="Calcineurin-like phosphoesterase" evidence="2">
    <location>
        <begin position="51"/>
        <end position="250"/>
    </location>
</feature>
<keyword evidence="3" id="KW-1185">Reference proteome</keyword>
<dbReference type="SUPFAM" id="SSF56300">
    <property type="entry name" value="Metallo-dependent phosphatases"/>
    <property type="match status" value="1"/>
</dbReference>
<reference evidence="4 5" key="1">
    <citation type="submission" date="2025-05" db="UniProtKB">
        <authorList>
            <consortium name="RefSeq"/>
        </authorList>
    </citation>
    <scope>IDENTIFICATION</scope>
    <source>
        <tissue evidence="4 5">Muscle</tissue>
    </source>
</reference>
<dbReference type="InterPro" id="IPR029052">
    <property type="entry name" value="Metallo-depent_PP-like"/>
</dbReference>
<protein>
    <submittedName>
        <fullName evidence="4 5">UPF0046 protein T07D4.2-like</fullName>
    </submittedName>
</protein>
<dbReference type="CDD" id="cd07379">
    <property type="entry name" value="MPP_239FB"/>
    <property type="match status" value="1"/>
</dbReference>
<dbReference type="RefSeq" id="XP_022245594.1">
    <property type="nucleotide sequence ID" value="XM_022389886.1"/>
</dbReference>
<dbReference type="PANTHER" id="PTHR12905:SF0">
    <property type="entry name" value="CALCINEURIN-LIKE PHOSPHOESTERASE DOMAIN-CONTAINING PROTEIN"/>
    <property type="match status" value="1"/>
</dbReference>
<comment type="similarity">
    <text evidence="1">Belongs to the UPF0046 family.</text>
</comment>
<name>A0ABM1SPP0_LIMPO</name>